<sequence length="281" mass="30191">MDVRFVETLLAAVDEGSLAAAARRQGITAAAAAQRVATLEAALKVPLLVRDGRRMTATPDCEALLSDLRQMVVLKAGLAGRLAQEQLGGQLRLGAVSTALSDYGPAVVKTLETDAPSVELALIPAASEQLFKQFEDGALDAALIVTPPFDLPKTMQFDVLAAQPIGFVRPAGQDHNPGAPFLVYSRMSWGGAVCWTALRSQVGEPTVRCELDAVEIIAQMIEDGLGQAVLPRWEGLVKHHGDLQFTQIPGAFRKVGLLTWRRDARRPLVRLLRRTVGVESA</sequence>
<evidence type="ECO:0000259" key="5">
    <source>
        <dbReference type="PROSITE" id="PS50931"/>
    </source>
</evidence>
<keyword evidence="7" id="KW-1185">Reference proteome</keyword>
<dbReference type="InterPro" id="IPR005119">
    <property type="entry name" value="LysR_subst-bd"/>
</dbReference>
<reference evidence="6 7" key="1">
    <citation type="submission" date="2017-05" db="EMBL/GenBank/DDBJ databases">
        <authorList>
            <person name="Varghese N."/>
            <person name="Submissions S."/>
        </authorList>
    </citation>
    <scope>NUCLEOTIDE SEQUENCE [LARGE SCALE GENOMIC DNA]</scope>
    <source>
        <strain evidence="6 7">DSM 29734</strain>
    </source>
</reference>
<dbReference type="RefSeq" id="WP_283426978.1">
    <property type="nucleotide sequence ID" value="NZ_FXTY01000006.1"/>
</dbReference>
<dbReference type="InterPro" id="IPR036388">
    <property type="entry name" value="WH-like_DNA-bd_sf"/>
</dbReference>
<dbReference type="Gene3D" id="1.10.10.10">
    <property type="entry name" value="Winged helix-like DNA-binding domain superfamily/Winged helix DNA-binding domain"/>
    <property type="match status" value="1"/>
</dbReference>
<dbReference type="SUPFAM" id="SSF53850">
    <property type="entry name" value="Periplasmic binding protein-like II"/>
    <property type="match status" value="1"/>
</dbReference>
<dbReference type="PANTHER" id="PTHR30126">
    <property type="entry name" value="HTH-TYPE TRANSCRIPTIONAL REGULATOR"/>
    <property type="match status" value="1"/>
</dbReference>
<dbReference type="EMBL" id="FXTY01000006">
    <property type="protein sequence ID" value="SMP28967.1"/>
    <property type="molecule type" value="Genomic_DNA"/>
</dbReference>
<evidence type="ECO:0000256" key="3">
    <source>
        <dbReference type="ARBA" id="ARBA00023125"/>
    </source>
</evidence>
<dbReference type="Pfam" id="PF03466">
    <property type="entry name" value="LysR_substrate"/>
    <property type="match status" value="1"/>
</dbReference>
<evidence type="ECO:0000313" key="7">
    <source>
        <dbReference type="Proteomes" id="UP001157961"/>
    </source>
</evidence>
<dbReference type="PANTHER" id="PTHR30126:SF94">
    <property type="entry name" value="LYSR FAMILY TRANSCRIPTIONAL REGULATOR"/>
    <property type="match status" value="1"/>
</dbReference>
<evidence type="ECO:0000256" key="2">
    <source>
        <dbReference type="ARBA" id="ARBA00023015"/>
    </source>
</evidence>
<dbReference type="InterPro" id="IPR000847">
    <property type="entry name" value="LysR_HTH_N"/>
</dbReference>
<dbReference type="Gene3D" id="3.40.190.10">
    <property type="entry name" value="Periplasmic binding protein-like II"/>
    <property type="match status" value="2"/>
</dbReference>
<dbReference type="SUPFAM" id="SSF46785">
    <property type="entry name" value="Winged helix' DNA-binding domain"/>
    <property type="match status" value="1"/>
</dbReference>
<name>A0ABY1P8W7_9RHOB</name>
<protein>
    <submittedName>
        <fullName evidence="6">Transcriptional regulator, LysR family</fullName>
    </submittedName>
</protein>
<gene>
    <name evidence="6" type="ORF">SAMN06265373_106129</name>
</gene>
<dbReference type="Pfam" id="PF00126">
    <property type="entry name" value="HTH_1"/>
    <property type="match status" value="1"/>
</dbReference>
<keyword evidence="4" id="KW-0804">Transcription</keyword>
<evidence type="ECO:0000256" key="1">
    <source>
        <dbReference type="ARBA" id="ARBA00009437"/>
    </source>
</evidence>
<feature type="domain" description="HTH lysR-type" evidence="5">
    <location>
        <begin position="1"/>
        <end position="58"/>
    </location>
</feature>
<accession>A0ABY1P8W7</accession>
<dbReference type="PROSITE" id="PS50931">
    <property type="entry name" value="HTH_LYSR"/>
    <property type="match status" value="1"/>
</dbReference>
<dbReference type="InterPro" id="IPR036390">
    <property type="entry name" value="WH_DNA-bd_sf"/>
</dbReference>
<comment type="similarity">
    <text evidence="1">Belongs to the LysR transcriptional regulatory family.</text>
</comment>
<proteinExistence type="inferred from homology"/>
<dbReference type="Proteomes" id="UP001157961">
    <property type="component" value="Unassembled WGS sequence"/>
</dbReference>
<comment type="caution">
    <text evidence="6">The sequence shown here is derived from an EMBL/GenBank/DDBJ whole genome shotgun (WGS) entry which is preliminary data.</text>
</comment>
<organism evidence="6 7">
    <name type="scientific">Shimia sagamensis</name>
    <dbReference type="NCBI Taxonomy" id="1566352"/>
    <lineage>
        <taxon>Bacteria</taxon>
        <taxon>Pseudomonadati</taxon>
        <taxon>Pseudomonadota</taxon>
        <taxon>Alphaproteobacteria</taxon>
        <taxon>Rhodobacterales</taxon>
        <taxon>Roseobacteraceae</taxon>
    </lineage>
</organism>
<keyword evidence="3" id="KW-0238">DNA-binding</keyword>
<evidence type="ECO:0000256" key="4">
    <source>
        <dbReference type="ARBA" id="ARBA00023163"/>
    </source>
</evidence>
<keyword evidence="2" id="KW-0805">Transcription regulation</keyword>
<evidence type="ECO:0000313" key="6">
    <source>
        <dbReference type="EMBL" id="SMP28967.1"/>
    </source>
</evidence>